<evidence type="ECO:0000256" key="1">
    <source>
        <dbReference type="SAM" id="MobiDB-lite"/>
    </source>
</evidence>
<protein>
    <submittedName>
        <fullName evidence="2">Uncharacterized protein</fullName>
    </submittedName>
</protein>
<feature type="compositionally biased region" description="Basic and acidic residues" evidence="1">
    <location>
        <begin position="56"/>
        <end position="65"/>
    </location>
</feature>
<gene>
    <name evidence="2" type="ORF">KEG57_40960</name>
</gene>
<sequence length="65" mass="6434">MSVKRGAPSLDGGGGQLGRPKPLLIGGPAGARSLGRSGATDGGGGVVRRGGVCMPEPRRDRPDDP</sequence>
<proteinExistence type="predicted"/>
<accession>A0A9X3XDZ9</accession>
<dbReference type="Proteomes" id="UP001151081">
    <property type="component" value="Unassembled WGS sequence"/>
</dbReference>
<name>A0A9X3XDZ9_9BACT</name>
<dbReference type="EMBL" id="JAGTJJ010000045">
    <property type="protein sequence ID" value="MDC3986913.1"/>
    <property type="molecule type" value="Genomic_DNA"/>
</dbReference>
<reference evidence="2 3" key="1">
    <citation type="submission" date="2021-04" db="EMBL/GenBank/DDBJ databases">
        <title>Genome analysis of Polyangium sp.</title>
        <authorList>
            <person name="Li Y."/>
            <person name="Wang J."/>
        </authorList>
    </citation>
    <scope>NUCLEOTIDE SEQUENCE [LARGE SCALE GENOMIC DNA]</scope>
    <source>
        <strain evidence="2 3">SDU14</strain>
    </source>
</reference>
<comment type="caution">
    <text evidence="2">The sequence shown here is derived from an EMBL/GenBank/DDBJ whole genome shotgun (WGS) entry which is preliminary data.</text>
</comment>
<keyword evidence="3" id="KW-1185">Reference proteome</keyword>
<dbReference type="RefSeq" id="WP_272426485.1">
    <property type="nucleotide sequence ID" value="NZ_JAGTJJ010000045.1"/>
</dbReference>
<feature type="region of interest" description="Disordered" evidence="1">
    <location>
        <begin position="1"/>
        <end position="65"/>
    </location>
</feature>
<evidence type="ECO:0000313" key="2">
    <source>
        <dbReference type="EMBL" id="MDC3986913.1"/>
    </source>
</evidence>
<evidence type="ECO:0000313" key="3">
    <source>
        <dbReference type="Proteomes" id="UP001151081"/>
    </source>
</evidence>
<organism evidence="2 3">
    <name type="scientific">Polyangium jinanense</name>
    <dbReference type="NCBI Taxonomy" id="2829994"/>
    <lineage>
        <taxon>Bacteria</taxon>
        <taxon>Pseudomonadati</taxon>
        <taxon>Myxococcota</taxon>
        <taxon>Polyangia</taxon>
        <taxon>Polyangiales</taxon>
        <taxon>Polyangiaceae</taxon>
        <taxon>Polyangium</taxon>
    </lineage>
</organism>
<dbReference type="AlphaFoldDB" id="A0A9X3XDZ9"/>